<sequence length="140" mass="15601">MALAPVENTRWAVLRALEKACARIAHGHPSIACALKPERLTERAWVELDRTVDDVRWEPGPAPFLQVPPYRRGESFHLTELRELLQAARRNAFLAWEDPGGLTRAQAVAVLACALERLRAAPAKSPGPLFDIPNPNRRTP</sequence>
<gene>
    <name evidence="1" type="ORF">SAMN05444354_1043</name>
</gene>
<name>A0A1H7MII1_STIAU</name>
<organism evidence="1 2">
    <name type="scientific">Stigmatella aurantiaca</name>
    <dbReference type="NCBI Taxonomy" id="41"/>
    <lineage>
        <taxon>Bacteria</taxon>
        <taxon>Pseudomonadati</taxon>
        <taxon>Myxococcota</taxon>
        <taxon>Myxococcia</taxon>
        <taxon>Myxococcales</taxon>
        <taxon>Cystobacterineae</taxon>
        <taxon>Archangiaceae</taxon>
        <taxon>Stigmatella</taxon>
    </lineage>
</organism>
<dbReference type="Proteomes" id="UP000182719">
    <property type="component" value="Unassembled WGS sequence"/>
</dbReference>
<reference evidence="2" key="1">
    <citation type="submission" date="2016-10" db="EMBL/GenBank/DDBJ databases">
        <authorList>
            <person name="Varghese N."/>
            <person name="Submissions S."/>
        </authorList>
    </citation>
    <scope>NUCLEOTIDE SEQUENCE [LARGE SCALE GENOMIC DNA]</scope>
    <source>
        <strain evidence="2">DSM 17044</strain>
    </source>
</reference>
<evidence type="ECO:0000313" key="1">
    <source>
        <dbReference type="EMBL" id="SEL11106.1"/>
    </source>
</evidence>
<proteinExistence type="predicted"/>
<protein>
    <submittedName>
        <fullName evidence="1">Uncharacterized protein</fullName>
    </submittedName>
</protein>
<dbReference type="OrthoDB" id="5539304at2"/>
<dbReference type="AlphaFoldDB" id="A0A1H7MII1"/>
<dbReference type="RefSeq" id="WP_143101366.1">
    <property type="nucleotide sequence ID" value="NZ_FOAP01000004.1"/>
</dbReference>
<evidence type="ECO:0000313" key="2">
    <source>
        <dbReference type="Proteomes" id="UP000182719"/>
    </source>
</evidence>
<keyword evidence="2" id="KW-1185">Reference proteome</keyword>
<dbReference type="EMBL" id="FOAP01000004">
    <property type="protein sequence ID" value="SEL11106.1"/>
    <property type="molecule type" value="Genomic_DNA"/>
</dbReference>
<accession>A0A1H7MII1</accession>